<evidence type="ECO:0000313" key="1">
    <source>
        <dbReference type="EMBL" id="GAG86867.1"/>
    </source>
</evidence>
<gene>
    <name evidence="1" type="ORF">S01H4_30292</name>
</gene>
<proteinExistence type="predicted"/>
<organism evidence="1">
    <name type="scientific">marine sediment metagenome</name>
    <dbReference type="NCBI Taxonomy" id="412755"/>
    <lineage>
        <taxon>unclassified sequences</taxon>
        <taxon>metagenomes</taxon>
        <taxon>ecological metagenomes</taxon>
    </lineage>
</organism>
<protein>
    <submittedName>
        <fullName evidence="1">Uncharacterized protein</fullName>
    </submittedName>
</protein>
<reference evidence="1" key="1">
    <citation type="journal article" date="2014" name="Front. Microbiol.">
        <title>High frequency of phylogenetically diverse reductive dehalogenase-homologous genes in deep subseafloor sedimentary metagenomes.</title>
        <authorList>
            <person name="Kawai M."/>
            <person name="Futagami T."/>
            <person name="Toyoda A."/>
            <person name="Takaki Y."/>
            <person name="Nishi S."/>
            <person name="Hori S."/>
            <person name="Arai W."/>
            <person name="Tsubouchi T."/>
            <person name="Morono Y."/>
            <person name="Uchiyama I."/>
            <person name="Ito T."/>
            <person name="Fujiyama A."/>
            <person name="Inagaki F."/>
            <person name="Takami H."/>
        </authorList>
    </citation>
    <scope>NUCLEOTIDE SEQUENCE</scope>
    <source>
        <strain evidence="1">Expedition CK06-06</strain>
    </source>
</reference>
<dbReference type="AlphaFoldDB" id="X1C0I2"/>
<comment type="caution">
    <text evidence="1">The sequence shown here is derived from an EMBL/GenBank/DDBJ whole genome shotgun (WGS) entry which is preliminary data.</text>
</comment>
<accession>X1C0I2</accession>
<feature type="non-terminal residue" evidence="1">
    <location>
        <position position="1"/>
    </location>
</feature>
<dbReference type="EMBL" id="BART01015621">
    <property type="protein sequence ID" value="GAG86867.1"/>
    <property type="molecule type" value="Genomic_DNA"/>
</dbReference>
<sequence length="160" mass="17128">VPTSADNFGRPNANPPDIVDIDNLTLYAFTLNTDLLTVKFPVPSDYVSGDITFNVIWTNDGGVDDNGLFVKWQLGYQVGSPGDVISGSHANSPKTVEDAYGSDLGWVETHTEAMTIAAADFAGKQCIFAKLMAITPVGAALTCEPHLVGMCYTYTAYVNQ</sequence>
<name>X1C0I2_9ZZZZ</name>